<proteinExistence type="predicted"/>
<evidence type="ECO:0000313" key="1">
    <source>
        <dbReference type="EMBL" id="CDW43167.1"/>
    </source>
</evidence>
<protein>
    <submittedName>
        <fullName evidence="1">Uncharacterized protein</fullName>
    </submittedName>
</protein>
<reference evidence="1" key="1">
    <citation type="submission" date="2014-05" db="EMBL/GenBank/DDBJ databases">
        <authorList>
            <person name="Chronopoulou M."/>
        </authorList>
    </citation>
    <scope>NUCLEOTIDE SEQUENCE</scope>
    <source>
        <tissue evidence="1">Whole organism</tissue>
    </source>
</reference>
<name>A0A0K2UZ63_LEPSM</name>
<dbReference type="AlphaFoldDB" id="A0A0K2UZ63"/>
<sequence>MNLYCSQRKHLLEIRGYFFITSQGNLGSGSSQLCNPILLARSSYHSTRELNFHMQTRPLMNNVLRFGITL</sequence>
<accession>A0A0K2UZ63</accession>
<organism evidence="1">
    <name type="scientific">Lepeophtheirus salmonis</name>
    <name type="common">Salmon louse</name>
    <name type="synonym">Caligus salmonis</name>
    <dbReference type="NCBI Taxonomy" id="72036"/>
    <lineage>
        <taxon>Eukaryota</taxon>
        <taxon>Metazoa</taxon>
        <taxon>Ecdysozoa</taxon>
        <taxon>Arthropoda</taxon>
        <taxon>Crustacea</taxon>
        <taxon>Multicrustacea</taxon>
        <taxon>Hexanauplia</taxon>
        <taxon>Copepoda</taxon>
        <taxon>Siphonostomatoida</taxon>
        <taxon>Caligidae</taxon>
        <taxon>Lepeophtheirus</taxon>
    </lineage>
</organism>
<dbReference type="EMBL" id="HACA01025806">
    <property type="protein sequence ID" value="CDW43167.1"/>
    <property type="molecule type" value="Transcribed_RNA"/>
</dbReference>